<dbReference type="PANTHER" id="PTHR43072:SF51">
    <property type="entry name" value="ABC SUPERFAMILY TRANSPORT PROTEIN"/>
    <property type="match status" value="1"/>
</dbReference>
<proteinExistence type="predicted"/>
<dbReference type="STRING" id="543728.Vapar_1347"/>
<organism evidence="4">
    <name type="scientific">Variovorax paradoxus (strain S110)</name>
    <dbReference type="NCBI Taxonomy" id="543728"/>
    <lineage>
        <taxon>Bacteria</taxon>
        <taxon>Pseudomonadati</taxon>
        <taxon>Pseudomonadota</taxon>
        <taxon>Betaproteobacteria</taxon>
        <taxon>Burkholderiales</taxon>
        <taxon>Comamonadaceae</taxon>
        <taxon>Variovorax</taxon>
    </lineage>
</organism>
<dbReference type="InterPro" id="IPR016181">
    <property type="entry name" value="Acyl_CoA_acyltransferase"/>
</dbReference>
<dbReference type="InterPro" id="IPR000182">
    <property type="entry name" value="GNAT_dom"/>
</dbReference>
<dbReference type="AlphaFoldDB" id="C5CRR6"/>
<dbReference type="GO" id="GO:0016747">
    <property type="term" value="F:acyltransferase activity, transferring groups other than amino-acyl groups"/>
    <property type="evidence" value="ECO:0007669"/>
    <property type="project" value="InterPro"/>
</dbReference>
<evidence type="ECO:0000313" key="4">
    <source>
        <dbReference type="EMBL" id="ACS17998.1"/>
    </source>
</evidence>
<accession>C5CRR6</accession>
<gene>
    <name evidence="4" type="ordered locus">Vapar_1347</name>
</gene>
<dbReference type="Pfam" id="PF00583">
    <property type="entry name" value="Acetyltransf_1"/>
    <property type="match status" value="1"/>
</dbReference>
<keyword evidence="1 4" id="KW-0808">Transferase</keyword>
<dbReference type="OrthoDB" id="336415at2"/>
<reference evidence="4" key="1">
    <citation type="submission" date="2009-06" db="EMBL/GenBank/DDBJ databases">
        <title>Complete sequence of chromosome 1 of Variovorax paradoxus S110.</title>
        <authorList>
            <consortium name="US DOE Joint Genome Institute"/>
            <person name="Lucas S."/>
            <person name="Copeland A."/>
            <person name="Lapidus A."/>
            <person name="Glavina del Rio T."/>
            <person name="Tice H."/>
            <person name="Bruce D."/>
            <person name="Goodwin L."/>
            <person name="Pitluck S."/>
            <person name="Chertkov O."/>
            <person name="Brettin T."/>
            <person name="Detter J.C."/>
            <person name="Han C."/>
            <person name="Larimer F."/>
            <person name="Land M."/>
            <person name="Hauser L."/>
            <person name="Kyrpides N."/>
            <person name="Ovchinnikova G."/>
            <person name="Orwin P."/>
            <person name="Leadbetter J.R."/>
            <person name="Spain J.C."/>
            <person name="Han J.I."/>
        </authorList>
    </citation>
    <scope>NUCLEOTIDE SEQUENCE</scope>
    <source>
        <strain evidence="4">S110</strain>
    </source>
</reference>
<evidence type="ECO:0000259" key="3">
    <source>
        <dbReference type="PROSITE" id="PS51186"/>
    </source>
</evidence>
<evidence type="ECO:0000256" key="2">
    <source>
        <dbReference type="ARBA" id="ARBA00023315"/>
    </source>
</evidence>
<dbReference type="Gene3D" id="3.40.630.30">
    <property type="match status" value="1"/>
</dbReference>
<dbReference type="eggNOG" id="COG1247">
    <property type="taxonomic scope" value="Bacteria"/>
</dbReference>
<dbReference type="PANTHER" id="PTHR43072">
    <property type="entry name" value="N-ACETYLTRANSFERASE"/>
    <property type="match status" value="1"/>
</dbReference>
<dbReference type="EMBL" id="CP001635">
    <property type="protein sequence ID" value="ACS17998.1"/>
    <property type="molecule type" value="Genomic_DNA"/>
</dbReference>
<keyword evidence="2" id="KW-0012">Acyltransferase</keyword>
<dbReference type="SUPFAM" id="SSF55729">
    <property type="entry name" value="Acyl-CoA N-acyltransferases (Nat)"/>
    <property type="match status" value="1"/>
</dbReference>
<dbReference type="PROSITE" id="PS51186">
    <property type="entry name" value="GNAT"/>
    <property type="match status" value="1"/>
</dbReference>
<feature type="domain" description="N-acetyltransferase" evidence="3">
    <location>
        <begin position="4"/>
        <end position="166"/>
    </location>
</feature>
<protein>
    <submittedName>
        <fullName evidence="4">GCN5-related N-acetyltransferase</fullName>
    </submittedName>
</protein>
<sequence>MKHAVVATEEHHFESLHQALDVVARERKYLALMQAPPWEQSLAFYRSVLAAGFPHFVAVNGSGKVVGWCDVSPVFGHSRAHIGLLGIALLPEARGLGLGLGAKLLQAAIDRSWARGLTRIELAVRADNLNAKALYERFGFEHEGLLRRASLVDGIYHDAHAMALLR</sequence>
<dbReference type="KEGG" id="vap:Vapar_1347"/>
<evidence type="ECO:0000256" key="1">
    <source>
        <dbReference type="ARBA" id="ARBA00022679"/>
    </source>
</evidence>
<dbReference type="HOGENOM" id="CLU_013985_19_1_4"/>
<name>C5CRR6_VARPS</name>